<evidence type="ECO:0000313" key="3">
    <source>
        <dbReference type="Proteomes" id="UP000281726"/>
    </source>
</evidence>
<protein>
    <recommendedName>
        <fullName evidence="1">4Fe-4S Wbl-type domain-containing protein</fullName>
    </recommendedName>
</protein>
<reference evidence="2 3" key="1">
    <citation type="journal article" date="2004" name="Syst. Appl. Microbiol.">
        <title>Cryptoendolithic actinomycetes from antarctic sandstone rock samples: Micromonospora endolithica sp. nov. and two isolates related to Micromonospora coerulea Jensen 1932.</title>
        <authorList>
            <person name="Hirsch P."/>
            <person name="Mevs U."/>
            <person name="Kroppenstedt R.M."/>
            <person name="Schumann P."/>
            <person name="Stackebrandt E."/>
        </authorList>
    </citation>
    <scope>NUCLEOTIDE SEQUENCE [LARGE SCALE GENOMIC DNA]</scope>
    <source>
        <strain evidence="2 3">JCM 12677</strain>
    </source>
</reference>
<organism evidence="2 3">
    <name type="scientific">Micromonospora endolithica</name>
    <dbReference type="NCBI Taxonomy" id="230091"/>
    <lineage>
        <taxon>Bacteria</taxon>
        <taxon>Bacillati</taxon>
        <taxon>Actinomycetota</taxon>
        <taxon>Actinomycetes</taxon>
        <taxon>Micromonosporales</taxon>
        <taxon>Micromonosporaceae</taxon>
        <taxon>Micromonospora</taxon>
    </lineage>
</organism>
<accession>A0A3A9YQV9</accession>
<dbReference type="EMBL" id="RBAK01000021">
    <property type="protein sequence ID" value="RKN38471.1"/>
    <property type="molecule type" value="Genomic_DNA"/>
</dbReference>
<dbReference type="RefSeq" id="WP_120733073.1">
    <property type="nucleotide sequence ID" value="NZ_RBAK01000021.1"/>
</dbReference>
<proteinExistence type="predicted"/>
<keyword evidence="3" id="KW-1185">Reference proteome</keyword>
<comment type="caution">
    <text evidence="2">The sequence shown here is derived from an EMBL/GenBank/DDBJ whole genome shotgun (WGS) entry which is preliminary data.</text>
</comment>
<evidence type="ECO:0000313" key="2">
    <source>
        <dbReference type="EMBL" id="RKN38471.1"/>
    </source>
</evidence>
<sequence length="141" mass="15380">MNGLCTTRDPEMWDTGNGGNRLALALCAVCPVRVGTTCAAGEPDDRPTGVIRAGVAYNERGGVCPVCDRCGYPVDDLPDRRRPTPPGCRHCRVPQLGSWARQFLPRNEYEALCHRRRMAKRRAARAAAAVPTTTTEETRAA</sequence>
<dbReference type="PROSITE" id="PS51674">
    <property type="entry name" value="4FE4S_WBL"/>
    <property type="match status" value="1"/>
</dbReference>
<gene>
    <name evidence="2" type="ORF">D7223_31195</name>
</gene>
<name>A0A3A9YQV9_9ACTN</name>
<dbReference type="InterPro" id="IPR034768">
    <property type="entry name" value="4FE4S_WBL"/>
</dbReference>
<evidence type="ECO:0000259" key="1">
    <source>
        <dbReference type="PROSITE" id="PS51674"/>
    </source>
</evidence>
<dbReference type="Proteomes" id="UP000281726">
    <property type="component" value="Unassembled WGS sequence"/>
</dbReference>
<dbReference type="AlphaFoldDB" id="A0A3A9YQV9"/>
<feature type="domain" description="4Fe-4S Wbl-type" evidence="1">
    <location>
        <begin position="4"/>
        <end position="62"/>
    </location>
</feature>